<dbReference type="Gene3D" id="3.30.420.10">
    <property type="entry name" value="Ribonuclease H-like superfamily/Ribonuclease H"/>
    <property type="match status" value="1"/>
</dbReference>
<dbReference type="PANTHER" id="PTHR35528">
    <property type="entry name" value="BLL1675 PROTEIN"/>
    <property type="match status" value="1"/>
</dbReference>
<comment type="function">
    <text evidence="1">Involved in the transposition of the insertion sequence.</text>
</comment>
<reference evidence="7" key="1">
    <citation type="submission" date="2020-09" db="EMBL/GenBank/DDBJ databases">
        <title>Sphingomonas sp., a new species isolated from pork steak.</title>
        <authorList>
            <person name="Heidler von Heilborn D."/>
        </authorList>
    </citation>
    <scope>NUCLEOTIDE SEQUENCE [LARGE SCALE GENOMIC DNA]</scope>
</reference>
<feature type="domain" description="DDE" evidence="5">
    <location>
        <begin position="83"/>
        <end position="210"/>
    </location>
</feature>
<evidence type="ECO:0000256" key="1">
    <source>
        <dbReference type="ARBA" id="ARBA00002286"/>
    </source>
</evidence>
<dbReference type="SUPFAM" id="SSF53098">
    <property type="entry name" value="Ribonuclease H-like"/>
    <property type="match status" value="1"/>
</dbReference>
<dbReference type="EMBL" id="CP061035">
    <property type="protein sequence ID" value="QQV77625.1"/>
    <property type="molecule type" value="Genomic_DNA"/>
</dbReference>
<accession>A0A974NVH0</accession>
<organism evidence="6 7">
    <name type="scientific">Sphingomonas aliaeris</name>
    <dbReference type="NCBI Taxonomy" id="2759526"/>
    <lineage>
        <taxon>Bacteria</taxon>
        <taxon>Pseudomonadati</taxon>
        <taxon>Pseudomonadota</taxon>
        <taxon>Alphaproteobacteria</taxon>
        <taxon>Sphingomonadales</taxon>
        <taxon>Sphingomonadaceae</taxon>
        <taxon>Sphingomonas</taxon>
    </lineage>
</organism>
<evidence type="ECO:0000259" key="5">
    <source>
        <dbReference type="Pfam" id="PF13610"/>
    </source>
</evidence>
<evidence type="ECO:0000313" key="7">
    <source>
        <dbReference type="Proteomes" id="UP000595894"/>
    </source>
</evidence>
<evidence type="ECO:0000256" key="3">
    <source>
        <dbReference type="ARBA" id="ARBA00023125"/>
    </source>
</evidence>
<evidence type="ECO:0000256" key="4">
    <source>
        <dbReference type="ARBA" id="ARBA00023172"/>
    </source>
</evidence>
<dbReference type="InterPro" id="IPR036397">
    <property type="entry name" value="RNaseH_sf"/>
</dbReference>
<dbReference type="PANTHER" id="PTHR35528:SF3">
    <property type="entry name" value="BLL1675 PROTEIN"/>
    <property type="match status" value="1"/>
</dbReference>
<keyword evidence="2" id="KW-0815">Transposition</keyword>
<dbReference type="NCBIfam" id="NF033587">
    <property type="entry name" value="transpos_IS6"/>
    <property type="match status" value="1"/>
</dbReference>
<protein>
    <submittedName>
        <fullName evidence="6">IS6 family transposase</fullName>
    </submittedName>
</protein>
<dbReference type="GO" id="GO:0003677">
    <property type="term" value="F:DNA binding"/>
    <property type="evidence" value="ECO:0007669"/>
    <property type="project" value="UniProtKB-KW"/>
</dbReference>
<keyword evidence="4" id="KW-0233">DNA recombination</keyword>
<dbReference type="InterPro" id="IPR032874">
    <property type="entry name" value="DDE_dom"/>
</dbReference>
<dbReference type="RefSeq" id="WP_202094286.1">
    <property type="nucleotide sequence ID" value="NZ_CP061035.1"/>
</dbReference>
<keyword evidence="3" id="KW-0238">DNA-binding</keyword>
<evidence type="ECO:0000256" key="2">
    <source>
        <dbReference type="ARBA" id="ARBA00022578"/>
    </source>
</evidence>
<dbReference type="GO" id="GO:0006310">
    <property type="term" value="P:DNA recombination"/>
    <property type="evidence" value="ECO:0007669"/>
    <property type="project" value="UniProtKB-KW"/>
</dbReference>
<dbReference type="InterPro" id="IPR052183">
    <property type="entry name" value="IS_Transposase"/>
</dbReference>
<dbReference type="AlphaFoldDB" id="A0A974NVH0"/>
<sequence>MPRPRKPVSPFRYFNSSPEVIRLVVMMYVRFPLSLRNVEDLLFERGIDICHETVRMWWNRFGPLFAGDIRRQRVSRMRGLRHWRWHLDEMYVKLNGEMVYLWRAVDHEGEILESYITRTRDKDAALTFMKKALKRHGHPEAITTDGLSSYRAAMKELGNAEKQEVGRWANNRVENSHLPFRRRERAMLRFRRMKTLQKFASVHANVHNHFNLERHLIDRQVYKERRSAALAEWSKIAS</sequence>
<keyword evidence="7" id="KW-1185">Reference proteome</keyword>
<dbReference type="InterPro" id="IPR012337">
    <property type="entry name" value="RNaseH-like_sf"/>
</dbReference>
<dbReference type="GO" id="GO:0032196">
    <property type="term" value="P:transposition"/>
    <property type="evidence" value="ECO:0007669"/>
    <property type="project" value="UniProtKB-KW"/>
</dbReference>
<dbReference type="InterPro" id="IPR047930">
    <property type="entry name" value="Transpos_IS6"/>
</dbReference>
<dbReference type="KEGG" id="sari:H5J25_02125"/>
<proteinExistence type="predicted"/>
<evidence type="ECO:0000313" key="6">
    <source>
        <dbReference type="EMBL" id="QQV77625.1"/>
    </source>
</evidence>
<name>A0A974NVH0_9SPHN</name>
<gene>
    <name evidence="6" type="ORF">H5J25_02125</name>
</gene>
<dbReference type="Proteomes" id="UP000595894">
    <property type="component" value="Chromosome"/>
</dbReference>
<dbReference type="Pfam" id="PF13610">
    <property type="entry name" value="DDE_Tnp_IS240"/>
    <property type="match status" value="1"/>
</dbReference>